<name>A0A8S5P8R1_9CAUD</name>
<sequence>MAQFIQELDRIDFKNTASDMIAVGEIVPVGKMHGVAITDIAPGAIGAVKVTGCFTVDAVVTDAFAVGDVVYFDKTQKRATKTDTNPVLGIAISAKSASAKTVDVALWPNVEK</sequence>
<evidence type="ECO:0000313" key="1">
    <source>
        <dbReference type="EMBL" id="DAE03362.1"/>
    </source>
</evidence>
<dbReference type="PIRSF" id="PIRSF030771">
    <property type="entry name" value="UCP030771"/>
    <property type="match status" value="1"/>
</dbReference>
<organism evidence="1">
    <name type="scientific">Myoviridae sp. ctaNG1</name>
    <dbReference type="NCBI Taxonomy" id="2825132"/>
    <lineage>
        <taxon>Viruses</taxon>
        <taxon>Duplodnaviria</taxon>
        <taxon>Heunggongvirae</taxon>
        <taxon>Uroviricota</taxon>
        <taxon>Caudoviricetes</taxon>
    </lineage>
</organism>
<proteinExistence type="predicted"/>
<reference evidence="1" key="1">
    <citation type="journal article" date="2021" name="Proc. Natl. Acad. Sci. U.S.A.">
        <title>A Catalog of Tens of Thousands of Viruses from Human Metagenomes Reveals Hidden Associations with Chronic Diseases.</title>
        <authorList>
            <person name="Tisza M.J."/>
            <person name="Buck C.B."/>
        </authorList>
    </citation>
    <scope>NUCLEOTIDE SEQUENCE</scope>
    <source>
        <strain evidence="1">CtaNG1</strain>
    </source>
</reference>
<dbReference type="EMBL" id="BK015365">
    <property type="protein sequence ID" value="DAE03362.1"/>
    <property type="molecule type" value="Genomic_DNA"/>
</dbReference>
<evidence type="ECO:0008006" key="2">
    <source>
        <dbReference type="Google" id="ProtNLM"/>
    </source>
</evidence>
<dbReference type="Pfam" id="PF09956">
    <property type="entry name" value="Phage_cement_2"/>
    <property type="match status" value="1"/>
</dbReference>
<dbReference type="InterPro" id="IPR011231">
    <property type="entry name" value="Phage_VT1-Sakai_H0018"/>
</dbReference>
<accession>A0A8S5P8R1</accession>
<protein>
    <recommendedName>
        <fullName evidence="2">DUF2190 family protein</fullName>
    </recommendedName>
</protein>